<accession>A0A6G2CPS3</accession>
<evidence type="ECO:0000259" key="1">
    <source>
        <dbReference type="Pfam" id="PF02525"/>
    </source>
</evidence>
<dbReference type="EMBL" id="WMQV01000026">
    <property type="protein sequence ID" value="MTL94927.1"/>
    <property type="molecule type" value="Genomic_DNA"/>
</dbReference>
<proteinExistence type="predicted"/>
<dbReference type="InterPro" id="IPR003680">
    <property type="entry name" value="Flavodoxin_fold"/>
</dbReference>
<dbReference type="AlphaFoldDB" id="A0A6G2CPS3"/>
<sequence>MKKLLYIVASSKPESLSSCQRGARIFLNCFLEQHPEYVIEEINVFHDAIPQPNDHHFLSRATLVNGDRFRQLSEQDQNIVNWMQQLCDQFKSADRYVIAAPMWTLSFPYKLKQYLDCLILNDQTISISPKGVKGLLHTKKRKAIYIQSSADIYPFKSMSIPFVGTRVNHGITYLYDVFRFLGIECIEPLLIQGTEIDDSGIELALAKASGEVAHRCEAFK</sequence>
<dbReference type="PANTHER" id="PTHR43741">
    <property type="entry name" value="FMN-DEPENDENT NADH-AZOREDUCTASE 1"/>
    <property type="match status" value="1"/>
</dbReference>
<evidence type="ECO:0000313" key="2">
    <source>
        <dbReference type="EMBL" id="MTL94927.1"/>
    </source>
</evidence>
<comment type="caution">
    <text evidence="2">The sequence shown here is derived from an EMBL/GenBank/DDBJ whole genome shotgun (WGS) entry which is preliminary data.</text>
</comment>
<feature type="domain" description="Flavodoxin-like fold" evidence="1">
    <location>
        <begin position="2"/>
        <end position="208"/>
    </location>
</feature>
<organism evidence="2">
    <name type="scientific">Turicibacter sanguinis</name>
    <dbReference type="NCBI Taxonomy" id="154288"/>
    <lineage>
        <taxon>Bacteria</taxon>
        <taxon>Bacillati</taxon>
        <taxon>Bacillota</taxon>
        <taxon>Erysipelotrichia</taxon>
        <taxon>Erysipelotrichales</taxon>
        <taxon>Turicibacteraceae</taxon>
        <taxon>Turicibacter</taxon>
    </lineage>
</organism>
<dbReference type="SUPFAM" id="SSF52218">
    <property type="entry name" value="Flavoproteins"/>
    <property type="match status" value="1"/>
</dbReference>
<dbReference type="PANTHER" id="PTHR43741:SF4">
    <property type="entry name" value="FMN-DEPENDENT NADH:QUINONE OXIDOREDUCTASE"/>
    <property type="match status" value="1"/>
</dbReference>
<dbReference type="Gene3D" id="3.40.50.360">
    <property type="match status" value="1"/>
</dbReference>
<protein>
    <submittedName>
        <fullName evidence="2">Flavodoxin</fullName>
    </submittedName>
</protein>
<dbReference type="RefSeq" id="WP_129821432.1">
    <property type="nucleotide sequence ID" value="NZ_RCYV01000008.1"/>
</dbReference>
<gene>
    <name evidence="2" type="ORF">GMA64_10340</name>
</gene>
<name>A0A6G2CPS3_9FIRM</name>
<dbReference type="Pfam" id="PF02525">
    <property type="entry name" value="Flavodoxin_2"/>
    <property type="match status" value="1"/>
</dbReference>
<dbReference type="InterPro" id="IPR050104">
    <property type="entry name" value="FMN-dep_NADH:Q_OxRdtase_AzoR1"/>
</dbReference>
<dbReference type="InterPro" id="IPR029039">
    <property type="entry name" value="Flavoprotein-like_sf"/>
</dbReference>
<reference evidence="2" key="1">
    <citation type="journal article" date="2019" name="Nat. Med.">
        <title>A library of human gut bacterial isolates paired with longitudinal multiomics data enables mechanistic microbiome research.</title>
        <authorList>
            <person name="Poyet M."/>
            <person name="Groussin M."/>
            <person name="Gibbons S.M."/>
            <person name="Avila-Pacheco J."/>
            <person name="Jiang X."/>
            <person name="Kearney S.M."/>
            <person name="Perrotta A.R."/>
            <person name="Berdy B."/>
            <person name="Zhao S."/>
            <person name="Lieberman T.D."/>
            <person name="Swanson P.K."/>
            <person name="Smith M."/>
            <person name="Roesemann S."/>
            <person name="Alexander J.E."/>
            <person name="Rich S.A."/>
            <person name="Livny J."/>
            <person name="Vlamakis H."/>
            <person name="Clish C."/>
            <person name="Bullock K."/>
            <person name="Deik A."/>
            <person name="Scott J."/>
            <person name="Pierce K.A."/>
            <person name="Xavier R.J."/>
            <person name="Alm E.J."/>
        </authorList>
    </citation>
    <scope>NUCLEOTIDE SEQUENCE</scope>
    <source>
        <strain evidence="2">BIOML-A179</strain>
    </source>
</reference>